<keyword evidence="4 10" id="KW-0732">Signal</keyword>
<evidence type="ECO:0000256" key="6">
    <source>
        <dbReference type="ARBA" id="ARBA00023277"/>
    </source>
</evidence>
<keyword evidence="13" id="KW-1185">Reference proteome</keyword>
<evidence type="ECO:0000259" key="11">
    <source>
        <dbReference type="PROSITE" id="PS51760"/>
    </source>
</evidence>
<dbReference type="InterPro" id="IPR001000">
    <property type="entry name" value="GH10_dom"/>
</dbReference>
<dbReference type="AlphaFoldDB" id="A0A7X0ILK6"/>
<dbReference type="EMBL" id="JACHIU010000001">
    <property type="protein sequence ID" value="MBB6476964.1"/>
    <property type="molecule type" value="Genomic_DNA"/>
</dbReference>
<comment type="caution">
    <text evidence="12">The sequence shown here is derived from an EMBL/GenBank/DDBJ whole genome shotgun (WGS) entry which is preliminary data.</text>
</comment>
<proteinExistence type="inferred from homology"/>
<dbReference type="SMART" id="SM00633">
    <property type="entry name" value="Glyco_10"/>
    <property type="match status" value="1"/>
</dbReference>
<comment type="similarity">
    <text evidence="2 9">Belongs to the glycosyl hydrolase 10 (cellulase F) family.</text>
</comment>
<keyword evidence="5 9" id="KW-0378">Hydrolase</keyword>
<dbReference type="PRINTS" id="PR00134">
    <property type="entry name" value="GLHYDRLASE10"/>
</dbReference>
<reference evidence="12 13" key="1">
    <citation type="submission" date="2020-08" db="EMBL/GenBank/DDBJ databases">
        <title>Sequencing the genomes of 1000 actinobacteria strains.</title>
        <authorList>
            <person name="Klenk H.-P."/>
        </authorList>
    </citation>
    <scope>NUCLEOTIDE SEQUENCE [LARGE SCALE GENOMIC DNA]</scope>
    <source>
        <strain evidence="12 13">DSM 44936</strain>
    </source>
</reference>
<accession>A0A7X0ILK6</accession>
<organism evidence="12 13">
    <name type="scientific">Sphaerisporangium rubeum</name>
    <dbReference type="NCBI Taxonomy" id="321317"/>
    <lineage>
        <taxon>Bacteria</taxon>
        <taxon>Bacillati</taxon>
        <taxon>Actinomycetota</taxon>
        <taxon>Actinomycetes</taxon>
        <taxon>Streptosporangiales</taxon>
        <taxon>Streptosporangiaceae</taxon>
        <taxon>Sphaerisporangium</taxon>
    </lineage>
</organism>
<protein>
    <recommendedName>
        <fullName evidence="9">Beta-xylanase</fullName>
        <ecNumber evidence="9">3.2.1.8</ecNumber>
    </recommendedName>
</protein>
<evidence type="ECO:0000256" key="7">
    <source>
        <dbReference type="ARBA" id="ARBA00023295"/>
    </source>
</evidence>
<keyword evidence="8 9" id="KW-0624">Polysaccharide degradation</keyword>
<evidence type="ECO:0000313" key="12">
    <source>
        <dbReference type="EMBL" id="MBB6476964.1"/>
    </source>
</evidence>
<evidence type="ECO:0000256" key="8">
    <source>
        <dbReference type="ARBA" id="ARBA00023326"/>
    </source>
</evidence>
<evidence type="ECO:0000256" key="9">
    <source>
        <dbReference type="RuleBase" id="RU361174"/>
    </source>
</evidence>
<feature type="signal peptide" evidence="10">
    <location>
        <begin position="1"/>
        <end position="23"/>
    </location>
</feature>
<keyword evidence="3 12" id="KW-0858">Xylan degradation</keyword>
<keyword evidence="6 9" id="KW-0119">Carbohydrate metabolism</keyword>
<keyword evidence="7 9" id="KW-0326">Glycosidase</keyword>
<name>A0A7X0ILK6_9ACTN</name>
<dbReference type="GO" id="GO:0031176">
    <property type="term" value="F:endo-1,4-beta-xylanase activity"/>
    <property type="evidence" value="ECO:0007669"/>
    <property type="project" value="UniProtKB-EC"/>
</dbReference>
<evidence type="ECO:0000256" key="10">
    <source>
        <dbReference type="SAM" id="SignalP"/>
    </source>
</evidence>
<dbReference type="SUPFAM" id="SSF51445">
    <property type="entry name" value="(Trans)glycosidases"/>
    <property type="match status" value="1"/>
</dbReference>
<evidence type="ECO:0000256" key="3">
    <source>
        <dbReference type="ARBA" id="ARBA00022651"/>
    </source>
</evidence>
<gene>
    <name evidence="12" type="ORF">BJ992_006395</name>
</gene>
<dbReference type="GO" id="GO:0045493">
    <property type="term" value="P:xylan catabolic process"/>
    <property type="evidence" value="ECO:0007669"/>
    <property type="project" value="UniProtKB-KW"/>
</dbReference>
<comment type="catalytic activity">
    <reaction evidence="1 9">
        <text>Endohydrolysis of (1-&gt;4)-beta-D-xylosidic linkages in xylans.</text>
        <dbReference type="EC" id="3.2.1.8"/>
    </reaction>
</comment>
<evidence type="ECO:0000313" key="13">
    <source>
        <dbReference type="Proteomes" id="UP000555564"/>
    </source>
</evidence>
<dbReference type="Gene3D" id="3.20.20.80">
    <property type="entry name" value="Glycosidases"/>
    <property type="match status" value="1"/>
</dbReference>
<evidence type="ECO:0000256" key="4">
    <source>
        <dbReference type="ARBA" id="ARBA00022729"/>
    </source>
</evidence>
<dbReference type="PANTHER" id="PTHR31490:SF88">
    <property type="entry name" value="BETA-XYLANASE"/>
    <property type="match status" value="1"/>
</dbReference>
<dbReference type="PANTHER" id="PTHR31490">
    <property type="entry name" value="GLYCOSYL HYDROLASE"/>
    <property type="match status" value="1"/>
</dbReference>
<dbReference type="Pfam" id="PF00331">
    <property type="entry name" value="Glyco_hydro_10"/>
    <property type="match status" value="1"/>
</dbReference>
<dbReference type="Proteomes" id="UP000555564">
    <property type="component" value="Unassembled WGS sequence"/>
</dbReference>
<evidence type="ECO:0000256" key="5">
    <source>
        <dbReference type="ARBA" id="ARBA00022801"/>
    </source>
</evidence>
<feature type="chain" id="PRO_5030743196" description="Beta-xylanase" evidence="10">
    <location>
        <begin position="24"/>
        <end position="355"/>
    </location>
</feature>
<dbReference type="EC" id="3.2.1.8" evidence="9"/>
<sequence>MKRVLLGLAAIALAVAVPLPATAMQSHPGQHGGKTPDNLRELSKKIKVYIGSAVDVATLADDAGYRRTLNREFTHVTGENAMKWSEVEPQRGQFTWEGADAVVRNAQRNDQKVRGHTLVWHNQLPEWLTAGVADGSIGAPELRRILRDHIFKEVGRYRGKIRAWDVVNEVVDDDGKMRDTIWLQKLGPGYIADAFRWAHEADPHAKLYINDYNLEWNAAKIDQTLNIVKDLKAKRVPIHGIGFQGHLGIQYDYPGDFPSVMKRFTDLGLEAAITEADVRMVLPVTPEKLATQADYYKRMLQTCVDNRRCVEFTVWGFTDAHSWVPGWFDGEGAATIMDENLVPKPAYGALLSVRK</sequence>
<dbReference type="InterPro" id="IPR017853">
    <property type="entry name" value="GH"/>
</dbReference>
<evidence type="ECO:0000256" key="2">
    <source>
        <dbReference type="ARBA" id="ARBA00007495"/>
    </source>
</evidence>
<dbReference type="PROSITE" id="PS51760">
    <property type="entry name" value="GH10_2"/>
    <property type="match status" value="1"/>
</dbReference>
<feature type="domain" description="GH10" evidence="11">
    <location>
        <begin position="33"/>
        <end position="353"/>
    </location>
</feature>
<dbReference type="RefSeq" id="WP_221475057.1">
    <property type="nucleotide sequence ID" value="NZ_BAAALO010000006.1"/>
</dbReference>
<evidence type="ECO:0000256" key="1">
    <source>
        <dbReference type="ARBA" id="ARBA00000681"/>
    </source>
</evidence>
<dbReference type="InterPro" id="IPR044846">
    <property type="entry name" value="GH10"/>
</dbReference>